<feature type="domain" description="Cyclic nucleotide-binding" evidence="4">
    <location>
        <begin position="26"/>
        <end position="126"/>
    </location>
</feature>
<evidence type="ECO:0000313" key="7">
    <source>
        <dbReference type="Proteomes" id="UP000245702"/>
    </source>
</evidence>
<dbReference type="InterPro" id="IPR018490">
    <property type="entry name" value="cNMP-bd_dom_sf"/>
</dbReference>
<keyword evidence="1" id="KW-0805">Transcription regulation</keyword>
<feature type="domain" description="HTH crp-type" evidence="5">
    <location>
        <begin position="163"/>
        <end position="232"/>
    </location>
</feature>
<organism evidence="6 7">
    <name type="scientific">Sporomusa sphaeroides DSM 2875</name>
    <dbReference type="NCBI Taxonomy" id="1337886"/>
    <lineage>
        <taxon>Bacteria</taxon>
        <taxon>Bacillati</taxon>
        <taxon>Bacillota</taxon>
        <taxon>Negativicutes</taxon>
        <taxon>Selenomonadales</taxon>
        <taxon>Sporomusaceae</taxon>
        <taxon>Sporomusa</taxon>
    </lineage>
</organism>
<evidence type="ECO:0000256" key="2">
    <source>
        <dbReference type="ARBA" id="ARBA00023125"/>
    </source>
</evidence>
<protein>
    <submittedName>
        <fullName evidence="6">Anaerobic regulatory protein</fullName>
    </submittedName>
</protein>
<dbReference type="InterPro" id="IPR012318">
    <property type="entry name" value="HTH_CRP"/>
</dbReference>
<dbReference type="SUPFAM" id="SSF51206">
    <property type="entry name" value="cAMP-binding domain-like"/>
    <property type="match status" value="1"/>
</dbReference>
<dbReference type="InterPro" id="IPR000595">
    <property type="entry name" value="cNMP-bd_dom"/>
</dbReference>
<dbReference type="PROSITE" id="PS51063">
    <property type="entry name" value="HTH_CRP_2"/>
    <property type="match status" value="1"/>
</dbReference>
<dbReference type="InterPro" id="IPR036390">
    <property type="entry name" value="WH_DNA-bd_sf"/>
</dbReference>
<evidence type="ECO:0000259" key="5">
    <source>
        <dbReference type="PROSITE" id="PS51063"/>
    </source>
</evidence>
<dbReference type="InterPro" id="IPR014710">
    <property type="entry name" value="RmlC-like_jellyroll"/>
</dbReference>
<keyword evidence="7" id="KW-1185">Reference proteome</keyword>
<name>A0ABM9W750_9FIRM</name>
<evidence type="ECO:0000256" key="1">
    <source>
        <dbReference type="ARBA" id="ARBA00023015"/>
    </source>
</evidence>
<dbReference type="PANTHER" id="PTHR24567:SF58">
    <property type="entry name" value="CYCLIC AMP-BINDING REGULATORY PROTEIN"/>
    <property type="match status" value="1"/>
</dbReference>
<comment type="caution">
    <text evidence="6">The sequence shown here is derived from an EMBL/GenBank/DDBJ whole genome shotgun (WGS) entry which is preliminary data.</text>
</comment>
<dbReference type="SUPFAM" id="SSF46785">
    <property type="entry name" value="Winged helix' DNA-binding domain"/>
    <property type="match status" value="1"/>
</dbReference>
<dbReference type="Pfam" id="PF00027">
    <property type="entry name" value="cNMP_binding"/>
    <property type="match status" value="1"/>
</dbReference>
<dbReference type="Pfam" id="PF13545">
    <property type="entry name" value="HTH_Crp_2"/>
    <property type="match status" value="1"/>
</dbReference>
<dbReference type="EMBL" id="FCOW01000024">
    <property type="protein sequence ID" value="CVK20881.1"/>
    <property type="molecule type" value="Genomic_DNA"/>
</dbReference>
<proteinExistence type="predicted"/>
<dbReference type="PANTHER" id="PTHR24567">
    <property type="entry name" value="CRP FAMILY TRANSCRIPTIONAL REGULATORY PROTEIN"/>
    <property type="match status" value="1"/>
</dbReference>
<evidence type="ECO:0000256" key="3">
    <source>
        <dbReference type="ARBA" id="ARBA00023163"/>
    </source>
</evidence>
<gene>
    <name evidence="6" type="primary">fnr</name>
    <name evidence="6" type="ORF">SSPH_03549</name>
</gene>
<dbReference type="Proteomes" id="UP000245702">
    <property type="component" value="Unassembled WGS sequence"/>
</dbReference>
<dbReference type="SMART" id="SM00419">
    <property type="entry name" value="HTH_CRP"/>
    <property type="match status" value="1"/>
</dbReference>
<dbReference type="PROSITE" id="PS50042">
    <property type="entry name" value="CNMP_BINDING_3"/>
    <property type="match status" value="1"/>
</dbReference>
<reference evidence="6 7" key="1">
    <citation type="submission" date="2016-01" db="EMBL/GenBank/DDBJ databases">
        <authorList>
            <person name="Brown R."/>
        </authorList>
    </citation>
    <scope>NUCLEOTIDE SEQUENCE [LARGE SCALE GENOMIC DNA]</scope>
    <source>
        <strain evidence="6">Sporomusa sphaeroides DSM 2875</strain>
    </source>
</reference>
<evidence type="ECO:0000313" key="6">
    <source>
        <dbReference type="EMBL" id="CVK20881.1"/>
    </source>
</evidence>
<dbReference type="CDD" id="cd00038">
    <property type="entry name" value="CAP_ED"/>
    <property type="match status" value="1"/>
</dbReference>
<sequence length="240" mass="27380">MYPRLHILKMVIEMECFIPVVASCPLFKDIDTANIQNILQGTAYKIGNYKKNQYIFRMDQPIAYIGIILRGSVEVQKNFQSGKVVSLICKEKGDLFAEGAIFSKMPAYPCQVIARANTDVMLLPKQDVITALSKHKALLANFLTLMSEKLVMLNQKIELLSYCSIQSKIAYSLLHCISTDWASNVIELPYTQKAWAEHLNVSRPSLCRELRNLSREKILHIDKRVITILQRDAFELLLSE</sequence>
<dbReference type="InterPro" id="IPR050397">
    <property type="entry name" value="Env_Response_Regulators"/>
</dbReference>
<dbReference type="Gene3D" id="2.60.120.10">
    <property type="entry name" value="Jelly Rolls"/>
    <property type="match status" value="1"/>
</dbReference>
<keyword evidence="2" id="KW-0238">DNA-binding</keyword>
<evidence type="ECO:0000259" key="4">
    <source>
        <dbReference type="PROSITE" id="PS50042"/>
    </source>
</evidence>
<keyword evidence="3" id="KW-0804">Transcription</keyword>
<accession>A0ABM9W750</accession>